<proteinExistence type="predicted"/>
<dbReference type="EC" id="4.6.1.13" evidence="2"/>
<dbReference type="EMBL" id="JBHSAY010000017">
    <property type="protein sequence ID" value="MFC4134836.1"/>
    <property type="molecule type" value="Genomic_DNA"/>
</dbReference>
<dbReference type="InterPro" id="IPR000909">
    <property type="entry name" value="PLipase_C_PInositol-sp_X_dom"/>
</dbReference>
<dbReference type="Gene3D" id="3.20.20.190">
    <property type="entry name" value="Phosphatidylinositol (PI) phosphodiesterase"/>
    <property type="match status" value="1"/>
</dbReference>
<dbReference type="Proteomes" id="UP001595816">
    <property type="component" value="Unassembled WGS sequence"/>
</dbReference>
<feature type="domain" description="Phosphatidylinositol-specific phospholipase C X" evidence="6">
    <location>
        <begin position="34"/>
        <end position="165"/>
    </location>
</feature>
<dbReference type="InterPro" id="IPR017946">
    <property type="entry name" value="PLC-like_Pdiesterase_TIM-brl"/>
</dbReference>
<evidence type="ECO:0000256" key="4">
    <source>
        <dbReference type="ARBA" id="ARBA00030474"/>
    </source>
</evidence>
<dbReference type="PROSITE" id="PS50007">
    <property type="entry name" value="PIPLC_X_DOMAIN"/>
    <property type="match status" value="1"/>
</dbReference>
<organism evidence="7 8">
    <name type="scientific">Hamadaea flava</name>
    <dbReference type="NCBI Taxonomy" id="1742688"/>
    <lineage>
        <taxon>Bacteria</taxon>
        <taxon>Bacillati</taxon>
        <taxon>Actinomycetota</taxon>
        <taxon>Actinomycetes</taxon>
        <taxon>Micromonosporales</taxon>
        <taxon>Micromonosporaceae</taxon>
        <taxon>Hamadaea</taxon>
    </lineage>
</organism>
<evidence type="ECO:0000313" key="7">
    <source>
        <dbReference type="EMBL" id="MFC4134836.1"/>
    </source>
</evidence>
<sequence length="470" mass="51704">MALLAAVACPALAIPGAAAPRVKNLPYRDAVFAATHNSYSGGIGGDRGDLATQLDNGVRQLELDLHLVNGRFEVGDDGPGDAVYHGGANPKTNALPDWLLTIKKWSAKHPEAAPITLVLAVHSNLNSDRGVASVLVDDLTENIGDDRLAVLTPNATVDGLSGKIIPVLSGRQDSRLAYLRDQGTVPAVAVNSHGQVVEVHDSGHGTLWYWIGQWQADDTVRWLSHGRYDTGTNPAVALTDDGMLVEVHQSEHAKQLFYRLGQIDSTGGLRWRVPSTSYGDGERPSLLLTGPNTVNEIHRADTRAVEYLTRTGQIGQKEIRWSGLTLTHDDGHPTDWGCTSASRCIEVRSATFTFMMEKTLQYRTNVFDSSAWQRVIYPQVMATEVQYEDSKDRAAYLVLLLNSTFAAAPADRGVAQTTWMNDARDWGRPLREWGFAQDSQGLPVPNFPSTDYPYAGWYKRYLERRPHYVS</sequence>
<evidence type="ECO:0000313" key="8">
    <source>
        <dbReference type="Proteomes" id="UP001595816"/>
    </source>
</evidence>
<evidence type="ECO:0000256" key="1">
    <source>
        <dbReference type="ARBA" id="ARBA00001316"/>
    </source>
</evidence>
<reference evidence="8" key="1">
    <citation type="journal article" date="2019" name="Int. J. Syst. Evol. Microbiol.">
        <title>The Global Catalogue of Microorganisms (GCM) 10K type strain sequencing project: providing services to taxonomists for standard genome sequencing and annotation.</title>
        <authorList>
            <consortium name="The Broad Institute Genomics Platform"/>
            <consortium name="The Broad Institute Genome Sequencing Center for Infectious Disease"/>
            <person name="Wu L."/>
            <person name="Ma J."/>
        </authorList>
    </citation>
    <scope>NUCLEOTIDE SEQUENCE [LARGE SCALE GENOMIC DNA]</scope>
    <source>
        <strain evidence="8">CGMCC 4.7289</strain>
    </source>
</reference>
<evidence type="ECO:0000256" key="5">
    <source>
        <dbReference type="ARBA" id="ARBA00030782"/>
    </source>
</evidence>
<name>A0ABV8LUX8_9ACTN</name>
<evidence type="ECO:0000256" key="3">
    <source>
        <dbReference type="ARBA" id="ARBA00019758"/>
    </source>
</evidence>
<protein>
    <recommendedName>
        <fullName evidence="3">1-phosphatidylinositol phosphodiesterase</fullName>
        <ecNumber evidence="2">4.6.1.13</ecNumber>
    </recommendedName>
    <alternativeName>
        <fullName evidence="4">Phosphatidylinositol diacylglycerol-lyase</fullName>
    </alternativeName>
    <alternativeName>
        <fullName evidence="5">Phosphatidylinositol-specific phospholipase C</fullName>
    </alternativeName>
</protein>
<accession>A0ABV8LUX8</accession>
<dbReference type="SUPFAM" id="SSF51695">
    <property type="entry name" value="PLC-like phosphodiesterases"/>
    <property type="match status" value="1"/>
</dbReference>
<comment type="caution">
    <text evidence="7">The sequence shown here is derived from an EMBL/GenBank/DDBJ whole genome shotgun (WGS) entry which is preliminary data.</text>
</comment>
<gene>
    <name evidence="7" type="ORF">ACFOZ4_29860</name>
</gene>
<comment type="catalytic activity">
    <reaction evidence="1">
        <text>a 1,2-diacyl-sn-glycero-3-phospho-(1D-myo-inositol) = 1D-myo-inositol 1,2-cyclic phosphate + a 1,2-diacyl-sn-glycerol</text>
        <dbReference type="Rhea" id="RHEA:17093"/>
        <dbReference type="ChEBI" id="CHEBI:17815"/>
        <dbReference type="ChEBI" id="CHEBI:57880"/>
        <dbReference type="ChEBI" id="CHEBI:58484"/>
        <dbReference type="EC" id="4.6.1.13"/>
    </reaction>
</comment>
<dbReference type="RefSeq" id="WP_253763277.1">
    <property type="nucleotide sequence ID" value="NZ_JAMZDZ010000001.1"/>
</dbReference>
<evidence type="ECO:0000259" key="6">
    <source>
        <dbReference type="Pfam" id="PF00388"/>
    </source>
</evidence>
<evidence type="ECO:0000256" key="2">
    <source>
        <dbReference type="ARBA" id="ARBA00012581"/>
    </source>
</evidence>
<keyword evidence="8" id="KW-1185">Reference proteome</keyword>
<dbReference type="Pfam" id="PF00388">
    <property type="entry name" value="PI-PLC-X"/>
    <property type="match status" value="1"/>
</dbReference>